<protein>
    <recommendedName>
        <fullName evidence="6">Mog1p/PsbP-like protein</fullName>
    </recommendedName>
</protein>
<dbReference type="PANTHER" id="PTHR15837">
    <property type="entry name" value="RAN GUANINE NUCLEOTIDE RELEASE FACTOR"/>
    <property type="match status" value="1"/>
</dbReference>
<dbReference type="EMBL" id="CP138896">
    <property type="protein sequence ID" value="WPK25344.1"/>
    <property type="molecule type" value="Genomic_DNA"/>
</dbReference>
<organism evidence="4 5">
    <name type="scientific">Australozyma saopauloensis</name>
    <dbReference type="NCBI Taxonomy" id="291208"/>
    <lineage>
        <taxon>Eukaryota</taxon>
        <taxon>Fungi</taxon>
        <taxon>Dikarya</taxon>
        <taxon>Ascomycota</taxon>
        <taxon>Saccharomycotina</taxon>
        <taxon>Pichiomycetes</taxon>
        <taxon>Metschnikowiaceae</taxon>
        <taxon>Australozyma</taxon>
    </lineage>
</organism>
<dbReference type="Pfam" id="PF04603">
    <property type="entry name" value="Mog1"/>
    <property type="match status" value="1"/>
</dbReference>
<keyword evidence="5" id="KW-1185">Reference proteome</keyword>
<proteinExistence type="inferred from homology"/>
<accession>A0AAX4HAH0</accession>
<dbReference type="PANTHER" id="PTHR15837:SF0">
    <property type="entry name" value="RAN GUANINE NUCLEOTIDE RELEASE FACTOR"/>
    <property type="match status" value="1"/>
</dbReference>
<dbReference type="InterPro" id="IPR007681">
    <property type="entry name" value="Mog1"/>
</dbReference>
<dbReference type="SUPFAM" id="SSF55724">
    <property type="entry name" value="Mog1p/PsbP-like"/>
    <property type="match status" value="1"/>
</dbReference>
<dbReference type="GO" id="GO:0031267">
    <property type="term" value="F:small GTPase binding"/>
    <property type="evidence" value="ECO:0007669"/>
    <property type="project" value="TreeGrafter"/>
</dbReference>
<dbReference type="Proteomes" id="UP001338582">
    <property type="component" value="Chromosome 3"/>
</dbReference>
<dbReference type="GeneID" id="88173719"/>
<name>A0AAX4HAH0_9ASCO</name>
<dbReference type="KEGG" id="asau:88173719"/>
<evidence type="ECO:0000313" key="4">
    <source>
        <dbReference type="EMBL" id="WPK25344.1"/>
    </source>
</evidence>
<sequence>MIICTAIHIHLQQSAGTCLPKYPALAEEQTNLTDKRITIIRTNAAKRISNNTHYTNCLRFYILSLIHSSHTECIALINHYSFSTLQHHIMVELYGGAISSELPADAIDVSTFRQIPDTQEVFLLEKPTGLDQSLIFDLLESVDAQSLAEVVAVHLEDILEEPATLVAPLELFTNENLACESHSYLVKPGPSKLESDNAKVYMLLVIHRVEKVNTDIVMSMNVPVESGEVTAEVFNKEAENAIGGTSVVGEAYSVIRKAAVTLKVEDWALFA</sequence>
<dbReference type="RefSeq" id="XP_062877726.1">
    <property type="nucleotide sequence ID" value="XM_063021656.1"/>
</dbReference>
<evidence type="ECO:0008006" key="6">
    <source>
        <dbReference type="Google" id="ProtNLM"/>
    </source>
</evidence>
<keyword evidence="2" id="KW-0813">Transport</keyword>
<evidence type="ECO:0000256" key="3">
    <source>
        <dbReference type="ARBA" id="ARBA00022927"/>
    </source>
</evidence>
<comment type="similarity">
    <text evidence="1">Belongs to the MOG1 family.</text>
</comment>
<evidence type="ECO:0000256" key="2">
    <source>
        <dbReference type="ARBA" id="ARBA00022448"/>
    </source>
</evidence>
<evidence type="ECO:0000256" key="1">
    <source>
        <dbReference type="ARBA" id="ARBA00010307"/>
    </source>
</evidence>
<dbReference type="GO" id="GO:0005085">
    <property type="term" value="F:guanyl-nucleotide exchange factor activity"/>
    <property type="evidence" value="ECO:0007669"/>
    <property type="project" value="TreeGrafter"/>
</dbReference>
<evidence type="ECO:0000313" key="5">
    <source>
        <dbReference type="Proteomes" id="UP001338582"/>
    </source>
</evidence>
<dbReference type="InterPro" id="IPR016123">
    <property type="entry name" value="Mog1/PsbP_a/b/a-sand"/>
</dbReference>
<dbReference type="GO" id="GO:0005634">
    <property type="term" value="C:nucleus"/>
    <property type="evidence" value="ECO:0007669"/>
    <property type="project" value="TreeGrafter"/>
</dbReference>
<gene>
    <name evidence="4" type="ORF">PUMCH_002655</name>
</gene>
<reference evidence="4 5" key="1">
    <citation type="submission" date="2023-10" db="EMBL/GenBank/DDBJ databases">
        <title>Draft Genome Sequence of Candida saopaulonensis from a very Premature Infant with Sepsis.</title>
        <authorList>
            <person name="Ning Y."/>
            <person name="Dai R."/>
            <person name="Xiao M."/>
            <person name="Xu Y."/>
            <person name="Yan Q."/>
            <person name="Zhang L."/>
        </authorList>
    </citation>
    <scope>NUCLEOTIDE SEQUENCE [LARGE SCALE GENOMIC DNA]</scope>
    <source>
        <strain evidence="4 5">19XY460</strain>
    </source>
</reference>
<dbReference type="AlphaFoldDB" id="A0AAX4HAH0"/>
<keyword evidence="3" id="KW-0653">Protein transport</keyword>
<dbReference type="Gene3D" id="3.40.1000.10">
    <property type="entry name" value="Mog1/PsbP, alpha/beta/alpha sandwich"/>
    <property type="match status" value="1"/>
</dbReference>
<dbReference type="GO" id="GO:0006606">
    <property type="term" value="P:protein import into nucleus"/>
    <property type="evidence" value="ECO:0007669"/>
    <property type="project" value="TreeGrafter"/>
</dbReference>